<organism evidence="3 4">
    <name type="scientific">Gymnopilus dilepis</name>
    <dbReference type="NCBI Taxonomy" id="231916"/>
    <lineage>
        <taxon>Eukaryota</taxon>
        <taxon>Fungi</taxon>
        <taxon>Dikarya</taxon>
        <taxon>Basidiomycota</taxon>
        <taxon>Agaricomycotina</taxon>
        <taxon>Agaricomycetes</taxon>
        <taxon>Agaricomycetidae</taxon>
        <taxon>Agaricales</taxon>
        <taxon>Agaricineae</taxon>
        <taxon>Hymenogastraceae</taxon>
        <taxon>Gymnopilus</taxon>
    </lineage>
</organism>
<feature type="region of interest" description="Disordered" evidence="1">
    <location>
        <begin position="246"/>
        <end position="344"/>
    </location>
</feature>
<sequence>MAPFPLAVGQGAAAQSLGSQIPSVSSLGSAASVSLSSPVTTPTLRQLHDLPAKSFNHLSVFAYLAMGFIILSVTTVLAYIMYSCYHTAKGRMDTTLAPNFTPSPVRGGSADDVSDETVFGDNDGGKVHSVLQPRGMSGGIGAMARVGSRVVEVGEKARRTSSKFGQAVVLEMRSIRSSTSPKIYTESLHNIAAHANNSQSTLSDVGTIGSLGSESDAYYLSSPPMAHTSSERSAAYVLPFHLPPPPPSPTPAHKQHIVRKYGGQQSPISPSPSFCTTSCSPPPITPKLRSPEAGETSAAWSGPTIFGSENSESNIGKEKAGRTPASQRKEVKASPDVEKEVSDGVQFDSNNIRFVSPNNPFSTSTGASIWSDPKLSPVNGSIVLGAVSTTPPTDTPLNDGSPLPKAMASSLGPTPVSTKSNKSHFKHRRYNGKENGSGSPQGRGRKDTLRAVDRPSIMSSLAKPNPGPP</sequence>
<feature type="compositionally biased region" description="Basic residues" evidence="1">
    <location>
        <begin position="421"/>
        <end position="430"/>
    </location>
</feature>
<evidence type="ECO:0000313" key="4">
    <source>
        <dbReference type="Proteomes" id="UP000284706"/>
    </source>
</evidence>
<dbReference type="AlphaFoldDB" id="A0A409YR52"/>
<feature type="transmembrane region" description="Helical" evidence="2">
    <location>
        <begin position="60"/>
        <end position="82"/>
    </location>
</feature>
<dbReference type="Proteomes" id="UP000284706">
    <property type="component" value="Unassembled WGS sequence"/>
</dbReference>
<feature type="compositionally biased region" description="Basic and acidic residues" evidence="1">
    <location>
        <begin position="444"/>
        <end position="453"/>
    </location>
</feature>
<keyword evidence="4" id="KW-1185">Reference proteome</keyword>
<name>A0A409YR52_9AGAR</name>
<evidence type="ECO:0008006" key="5">
    <source>
        <dbReference type="Google" id="ProtNLM"/>
    </source>
</evidence>
<dbReference type="OrthoDB" id="3065323at2759"/>
<dbReference type="EMBL" id="NHYE01000471">
    <property type="protein sequence ID" value="PPR05485.1"/>
    <property type="molecule type" value="Genomic_DNA"/>
</dbReference>
<feature type="compositionally biased region" description="Polar residues" evidence="1">
    <location>
        <begin position="387"/>
        <end position="398"/>
    </location>
</feature>
<keyword evidence="2" id="KW-0812">Transmembrane</keyword>
<dbReference type="InParanoid" id="A0A409YR52"/>
<feature type="compositionally biased region" description="Low complexity" evidence="1">
    <location>
        <begin position="266"/>
        <end position="279"/>
    </location>
</feature>
<feature type="region of interest" description="Disordered" evidence="1">
    <location>
        <begin position="386"/>
        <end position="469"/>
    </location>
</feature>
<gene>
    <name evidence="3" type="ORF">CVT26_009052</name>
</gene>
<proteinExistence type="predicted"/>
<feature type="compositionally biased region" description="Polar residues" evidence="1">
    <location>
        <begin position="411"/>
        <end position="420"/>
    </location>
</feature>
<keyword evidence="2" id="KW-1133">Transmembrane helix</keyword>
<keyword evidence="2" id="KW-0472">Membrane</keyword>
<evidence type="ECO:0000256" key="1">
    <source>
        <dbReference type="SAM" id="MobiDB-lite"/>
    </source>
</evidence>
<protein>
    <recommendedName>
        <fullName evidence="5">Transmembrane protein</fullName>
    </recommendedName>
</protein>
<accession>A0A409YR52</accession>
<feature type="compositionally biased region" description="Basic and acidic residues" evidence="1">
    <location>
        <begin position="315"/>
        <end position="342"/>
    </location>
</feature>
<comment type="caution">
    <text evidence="3">The sequence shown here is derived from an EMBL/GenBank/DDBJ whole genome shotgun (WGS) entry which is preliminary data.</text>
</comment>
<evidence type="ECO:0000256" key="2">
    <source>
        <dbReference type="SAM" id="Phobius"/>
    </source>
</evidence>
<reference evidence="3 4" key="1">
    <citation type="journal article" date="2018" name="Evol. Lett.">
        <title>Horizontal gene cluster transfer increased hallucinogenic mushroom diversity.</title>
        <authorList>
            <person name="Reynolds H.T."/>
            <person name="Vijayakumar V."/>
            <person name="Gluck-Thaler E."/>
            <person name="Korotkin H.B."/>
            <person name="Matheny P.B."/>
            <person name="Slot J.C."/>
        </authorList>
    </citation>
    <scope>NUCLEOTIDE SEQUENCE [LARGE SCALE GENOMIC DNA]</scope>
    <source>
        <strain evidence="3 4">SRW20</strain>
    </source>
</reference>
<evidence type="ECO:0000313" key="3">
    <source>
        <dbReference type="EMBL" id="PPR05485.1"/>
    </source>
</evidence>